<dbReference type="PANTHER" id="PTHR43630:SF2">
    <property type="entry name" value="GLYCOSYLTRANSFERASE"/>
    <property type="match status" value="1"/>
</dbReference>
<evidence type="ECO:0000259" key="1">
    <source>
        <dbReference type="Pfam" id="PF00535"/>
    </source>
</evidence>
<dbReference type="InterPro" id="IPR011990">
    <property type="entry name" value="TPR-like_helical_dom_sf"/>
</dbReference>
<dbReference type="AlphaFoldDB" id="A0A927C431"/>
<protein>
    <submittedName>
        <fullName evidence="2">Glycosyltransferase</fullName>
    </submittedName>
</protein>
<evidence type="ECO:0000313" key="2">
    <source>
        <dbReference type="EMBL" id="MBD2860925.1"/>
    </source>
</evidence>
<proteinExistence type="predicted"/>
<organism evidence="2 3">
    <name type="scientific">Paenibacillus oceani</name>
    <dbReference type="NCBI Taxonomy" id="2772510"/>
    <lineage>
        <taxon>Bacteria</taxon>
        <taxon>Bacillati</taxon>
        <taxon>Bacillota</taxon>
        <taxon>Bacilli</taxon>
        <taxon>Bacillales</taxon>
        <taxon>Paenibacillaceae</taxon>
        <taxon>Paenibacillus</taxon>
    </lineage>
</organism>
<evidence type="ECO:0000313" key="3">
    <source>
        <dbReference type="Proteomes" id="UP000639396"/>
    </source>
</evidence>
<feature type="domain" description="Glycosyltransferase 2-like" evidence="1">
    <location>
        <begin position="277"/>
        <end position="376"/>
    </location>
</feature>
<dbReference type="InterPro" id="IPR029044">
    <property type="entry name" value="Nucleotide-diphossugar_trans"/>
</dbReference>
<dbReference type="Gene3D" id="3.90.550.10">
    <property type="entry name" value="Spore Coat Polysaccharide Biosynthesis Protein SpsA, Chain A"/>
    <property type="match status" value="2"/>
</dbReference>
<reference evidence="2" key="1">
    <citation type="submission" date="2020-09" db="EMBL/GenBank/DDBJ databases">
        <title>A novel bacterium of genus Paenibacillus, isolated from South China Sea.</title>
        <authorList>
            <person name="Huang H."/>
            <person name="Mo K."/>
            <person name="Hu Y."/>
        </authorList>
    </citation>
    <scope>NUCLEOTIDE SEQUENCE</scope>
    <source>
        <strain evidence="2">IB182363</strain>
    </source>
</reference>
<dbReference type="InterPro" id="IPR019734">
    <property type="entry name" value="TPR_rpt"/>
</dbReference>
<accession>A0A927C431</accession>
<comment type="caution">
    <text evidence="2">The sequence shown here is derived from an EMBL/GenBank/DDBJ whole genome shotgun (WGS) entry which is preliminary data.</text>
</comment>
<dbReference type="EMBL" id="JACXJA010000003">
    <property type="protein sequence ID" value="MBD2860925.1"/>
    <property type="molecule type" value="Genomic_DNA"/>
</dbReference>
<dbReference type="CDD" id="cd02511">
    <property type="entry name" value="Beta4Glucosyltransferase"/>
    <property type="match status" value="1"/>
</dbReference>
<gene>
    <name evidence="2" type="ORF">IDH45_02855</name>
</gene>
<keyword evidence="3" id="KW-1185">Reference proteome</keyword>
<dbReference type="Gene3D" id="1.25.40.10">
    <property type="entry name" value="Tetratricopeptide repeat domain"/>
    <property type="match status" value="1"/>
</dbReference>
<dbReference type="SUPFAM" id="SSF48452">
    <property type="entry name" value="TPR-like"/>
    <property type="match status" value="1"/>
</dbReference>
<name>A0A927C431_9BACL</name>
<dbReference type="PANTHER" id="PTHR43630">
    <property type="entry name" value="POLY-BETA-1,6-N-ACETYL-D-GLUCOSAMINE SYNTHASE"/>
    <property type="match status" value="1"/>
</dbReference>
<dbReference type="Proteomes" id="UP000639396">
    <property type="component" value="Unassembled WGS sequence"/>
</dbReference>
<dbReference type="Pfam" id="PF00535">
    <property type="entry name" value="Glycos_transf_2"/>
    <property type="match status" value="1"/>
</dbReference>
<dbReference type="SUPFAM" id="SSF53448">
    <property type="entry name" value="Nucleotide-diphospho-sugar transferases"/>
    <property type="match status" value="2"/>
</dbReference>
<sequence>MSRRILAASPVHQKSAILKLFLESLAGLDRDGLEMDYLFFDDNEEEASRRLLEEFAERQDGVTIVKEQQVHAYIKDESTHYWNDTLVDKVASMKDRIIEHALERGYDALFLIDSDLLVHPDTLLRLDGTGKSIVSNIFWTRWQPNTSELPQVWMMDEYSFVRQSRRKALTDEEANRKAAQFLELMRTPGVYEVGGLGACTLIRKEALEKGVRFHRLPNVSFWGEDRHFCIRAVALGIELYVDTRKPAYHIYRDSDIEGAIRFKRSIEKGDTPGIGISLCMIVKNEERSLERCLQSVQGIADEIVVVDTGSTDRTKEIALQFQAKVYDFAWIDDFSAARNYAFGQATEPYILWLDADDVLEQPDQEKFIALKRELDPKVDSVMMDYHLMFDSTGKPTVSLKRNRLVKRSCGFRWIGVVHEYLEVAGHVIHSDIAVTHRKDKTYTDRNLRIYRRKAEQGETFSPRDQYYYANELKDHSYVEEAVVQYDIFLKTKQGWVEDQIAACLKLADCYGRMYERDHQLQALFRSMEYDRPRAECCCRLGALFMAENRLQQAIYWYETAASLGEPPRSGALIDHAAWTWLPLLQLCVLYDKLGQTDKAYACNERALRFRPDHPSMLYNKKYFQEKLAKQEEGRP</sequence>
<dbReference type="InterPro" id="IPR001173">
    <property type="entry name" value="Glyco_trans_2-like"/>
</dbReference>
<dbReference type="SMART" id="SM00028">
    <property type="entry name" value="TPR"/>
    <property type="match status" value="2"/>
</dbReference>